<feature type="domain" description="ABC transmembrane type-1" evidence="8">
    <location>
        <begin position="344"/>
        <end position="567"/>
    </location>
</feature>
<evidence type="ECO:0000256" key="7">
    <source>
        <dbReference type="SAM" id="Phobius"/>
    </source>
</evidence>
<feature type="transmembrane region" description="Helical" evidence="7">
    <location>
        <begin position="136"/>
        <end position="153"/>
    </location>
</feature>
<dbReference type="PANTHER" id="PTHR30193:SF18">
    <property type="entry name" value="OSMOPROTECTIVE COMPOUNDS UPTAKE PERMEASE PROTEIN GGTC"/>
    <property type="match status" value="1"/>
</dbReference>
<sequence length="567" mass="60763">MGKLLTTAIGVVGSIGLSAILFIGANKVFDLAPRHWKWFSALMGFLVSGAIFLILWANDLLLSPLAVTVTAVVIGTVGGFALGNVSDRRWRLVIGVATGAALGGIAGFYSQNIFGVLPDGTQVIWPARPNLQPGSLVAWTVGGMVAGWAIWYLRSRDKPMYRSVLLWGTLGWAVGAYAISDLSSGTRNEAVLAGVVLGLGFGAFVGSRPPADDRERSRVQTESRKYIFLGPAIIFIAVTLIVPTIRTLILSVRDRRGENFLGIENYEKVFTNPNTFDTSGWSLFFTSRLFWIGLIIVVIGLIIARVRGRQVGSAMVGSPPSYGAWFIGGLLLSAAALSVLRGTLFNNLWWVITVTLVASALGLGIAVLADRAKYEAAAKSIIFLPMAISFVGAGIIWRFMFQARQPTADVPHGGQTGLLNALWVGLGELTQSTWPKTIAAALVALIAVGLVVLAINGFRDGIYGVGWGAVVVLIPVLWFLYSLVVGIGGWADGRGQIILFIQDSPFNNLWLMVVLIWTQVGFTMIIFSAAIKAVPAVLIEAAKVDGATESQLFWKVTMPQIMPTIGV</sequence>
<keyword evidence="3" id="KW-1003">Cell membrane</keyword>
<evidence type="ECO:0000256" key="2">
    <source>
        <dbReference type="ARBA" id="ARBA00022448"/>
    </source>
</evidence>
<proteinExistence type="predicted"/>
<evidence type="ECO:0000313" key="9">
    <source>
        <dbReference type="EMBL" id="VAW06915.1"/>
    </source>
</evidence>
<feature type="transmembrane region" description="Helical" evidence="7">
    <location>
        <begin position="38"/>
        <end position="57"/>
    </location>
</feature>
<keyword evidence="5 7" id="KW-1133">Transmembrane helix</keyword>
<feature type="transmembrane region" description="Helical" evidence="7">
    <location>
        <begin position="226"/>
        <end position="249"/>
    </location>
</feature>
<dbReference type="CDD" id="cd06261">
    <property type="entry name" value="TM_PBP2"/>
    <property type="match status" value="1"/>
</dbReference>
<feature type="transmembrane region" description="Helical" evidence="7">
    <location>
        <begin position="381"/>
        <end position="401"/>
    </location>
</feature>
<evidence type="ECO:0000256" key="1">
    <source>
        <dbReference type="ARBA" id="ARBA00004651"/>
    </source>
</evidence>
<dbReference type="GO" id="GO:0005886">
    <property type="term" value="C:plasma membrane"/>
    <property type="evidence" value="ECO:0007669"/>
    <property type="project" value="UniProtKB-SubCell"/>
</dbReference>
<evidence type="ECO:0000256" key="3">
    <source>
        <dbReference type="ARBA" id="ARBA00022475"/>
    </source>
</evidence>
<dbReference type="GO" id="GO:0055085">
    <property type="term" value="P:transmembrane transport"/>
    <property type="evidence" value="ECO:0007669"/>
    <property type="project" value="InterPro"/>
</dbReference>
<dbReference type="Pfam" id="PF00528">
    <property type="entry name" value="BPD_transp_1"/>
    <property type="match status" value="1"/>
</dbReference>
<keyword evidence="4 7" id="KW-0812">Transmembrane</keyword>
<feature type="transmembrane region" description="Helical" evidence="7">
    <location>
        <begin position="6"/>
        <end position="26"/>
    </location>
</feature>
<feature type="transmembrane region" description="Helical" evidence="7">
    <location>
        <begin position="160"/>
        <end position="178"/>
    </location>
</feature>
<dbReference type="InterPro" id="IPR035906">
    <property type="entry name" value="MetI-like_sf"/>
</dbReference>
<evidence type="ECO:0000259" key="8">
    <source>
        <dbReference type="PROSITE" id="PS50928"/>
    </source>
</evidence>
<dbReference type="SUPFAM" id="SSF161098">
    <property type="entry name" value="MetI-like"/>
    <property type="match status" value="2"/>
</dbReference>
<feature type="transmembrane region" description="Helical" evidence="7">
    <location>
        <begin position="438"/>
        <end position="458"/>
    </location>
</feature>
<evidence type="ECO:0000256" key="6">
    <source>
        <dbReference type="ARBA" id="ARBA00023136"/>
    </source>
</evidence>
<gene>
    <name evidence="9" type="ORF">MNBD_ACTINO01-267</name>
</gene>
<dbReference type="EMBL" id="UOEI01000496">
    <property type="protein sequence ID" value="VAW06915.1"/>
    <property type="molecule type" value="Genomic_DNA"/>
</dbReference>
<feature type="transmembrane region" description="Helical" evidence="7">
    <location>
        <begin position="348"/>
        <end position="369"/>
    </location>
</feature>
<dbReference type="InterPro" id="IPR051393">
    <property type="entry name" value="ABC_transporter_permease"/>
</dbReference>
<feature type="transmembrane region" description="Helical" evidence="7">
    <location>
        <begin position="324"/>
        <end position="342"/>
    </location>
</feature>
<reference evidence="9" key="1">
    <citation type="submission" date="2018-06" db="EMBL/GenBank/DDBJ databases">
        <authorList>
            <person name="Zhirakovskaya E."/>
        </authorList>
    </citation>
    <scope>NUCLEOTIDE SEQUENCE</scope>
</reference>
<organism evidence="9">
    <name type="scientific">hydrothermal vent metagenome</name>
    <dbReference type="NCBI Taxonomy" id="652676"/>
    <lineage>
        <taxon>unclassified sequences</taxon>
        <taxon>metagenomes</taxon>
        <taxon>ecological metagenomes</taxon>
    </lineage>
</organism>
<feature type="transmembrane region" description="Helical" evidence="7">
    <location>
        <begin position="190"/>
        <end position="206"/>
    </location>
</feature>
<dbReference type="PANTHER" id="PTHR30193">
    <property type="entry name" value="ABC TRANSPORTER PERMEASE PROTEIN"/>
    <property type="match status" value="1"/>
</dbReference>
<comment type="subcellular location">
    <subcellularLocation>
        <location evidence="1">Cell membrane</location>
        <topology evidence="1">Multi-pass membrane protein</topology>
    </subcellularLocation>
</comment>
<keyword evidence="2" id="KW-0813">Transport</keyword>
<dbReference type="PROSITE" id="PS50928">
    <property type="entry name" value="ABC_TM1"/>
    <property type="match status" value="1"/>
</dbReference>
<dbReference type="InterPro" id="IPR000515">
    <property type="entry name" value="MetI-like"/>
</dbReference>
<evidence type="ECO:0000256" key="4">
    <source>
        <dbReference type="ARBA" id="ARBA00022692"/>
    </source>
</evidence>
<dbReference type="Gene3D" id="1.10.3720.10">
    <property type="entry name" value="MetI-like"/>
    <property type="match status" value="3"/>
</dbReference>
<feature type="transmembrane region" description="Helical" evidence="7">
    <location>
        <begin position="63"/>
        <end position="83"/>
    </location>
</feature>
<feature type="transmembrane region" description="Helical" evidence="7">
    <location>
        <begin position="281"/>
        <end position="303"/>
    </location>
</feature>
<feature type="transmembrane region" description="Helical" evidence="7">
    <location>
        <begin position="509"/>
        <end position="531"/>
    </location>
</feature>
<keyword evidence="6 7" id="KW-0472">Membrane</keyword>
<dbReference type="AlphaFoldDB" id="A0A3B0SM86"/>
<feature type="transmembrane region" description="Helical" evidence="7">
    <location>
        <begin position="90"/>
        <end position="109"/>
    </location>
</feature>
<accession>A0A3B0SM86</accession>
<name>A0A3B0SM86_9ZZZZ</name>
<feature type="transmembrane region" description="Helical" evidence="7">
    <location>
        <begin position="465"/>
        <end position="489"/>
    </location>
</feature>
<feature type="non-terminal residue" evidence="9">
    <location>
        <position position="567"/>
    </location>
</feature>
<protein>
    <submittedName>
        <fullName evidence="9">ABC alpha-glucoside transporter, inner membrane subunit AglF</fullName>
    </submittedName>
</protein>
<evidence type="ECO:0000256" key="5">
    <source>
        <dbReference type="ARBA" id="ARBA00022989"/>
    </source>
</evidence>